<accession>A0A401YZZ5</accession>
<dbReference type="PANTHER" id="PTHR22939">
    <property type="entry name" value="SERINE PROTEASE FAMILY S1C HTRA-RELATED"/>
    <property type="match status" value="1"/>
</dbReference>
<dbReference type="GO" id="GO:0004252">
    <property type="term" value="F:serine-type endopeptidase activity"/>
    <property type="evidence" value="ECO:0007669"/>
    <property type="project" value="InterPro"/>
</dbReference>
<evidence type="ECO:0000313" key="3">
    <source>
        <dbReference type="Proteomes" id="UP000286931"/>
    </source>
</evidence>
<dbReference type="AlphaFoldDB" id="A0A401YZZ5"/>
<gene>
    <name evidence="2" type="primary">pepD</name>
    <name evidence="2" type="ORF">EHYA_07920</name>
</gene>
<keyword evidence="2" id="KW-0378">Hydrolase</keyword>
<dbReference type="Proteomes" id="UP000286931">
    <property type="component" value="Unassembled WGS sequence"/>
</dbReference>
<keyword evidence="2" id="KW-0645">Protease</keyword>
<dbReference type="PRINTS" id="PR00834">
    <property type="entry name" value="PROTEASES2C"/>
</dbReference>
<dbReference type="SUPFAM" id="SSF50494">
    <property type="entry name" value="Trypsin-like serine proteases"/>
    <property type="match status" value="1"/>
</dbReference>
<dbReference type="EMBL" id="BIFH01000037">
    <property type="protein sequence ID" value="GCE00195.1"/>
    <property type="molecule type" value="Genomic_DNA"/>
</dbReference>
<dbReference type="InterPro" id="IPR043504">
    <property type="entry name" value="Peptidase_S1_PA_chymotrypsin"/>
</dbReference>
<reference evidence="2 3" key="1">
    <citation type="submission" date="2018-12" db="EMBL/GenBank/DDBJ databases">
        <title>Draft genome sequence of Embleya hyalina NBRC 13850T.</title>
        <authorList>
            <person name="Komaki H."/>
            <person name="Hosoyama A."/>
            <person name="Kimura A."/>
            <person name="Ichikawa N."/>
            <person name="Tamura T."/>
        </authorList>
    </citation>
    <scope>NUCLEOTIDE SEQUENCE [LARGE SCALE GENOMIC DNA]</scope>
    <source>
        <strain evidence="2 3">NBRC 13850</strain>
    </source>
</reference>
<comment type="caution">
    <text evidence="2">The sequence shown here is derived from an EMBL/GenBank/DDBJ whole genome shotgun (WGS) entry which is preliminary data.</text>
</comment>
<evidence type="ECO:0000313" key="2">
    <source>
        <dbReference type="EMBL" id="GCE00195.1"/>
    </source>
</evidence>
<keyword evidence="1" id="KW-0472">Membrane</keyword>
<keyword evidence="1" id="KW-0812">Transmembrane</keyword>
<name>A0A401YZZ5_9ACTN</name>
<keyword evidence="1" id="KW-1133">Transmembrane helix</keyword>
<evidence type="ECO:0000256" key="1">
    <source>
        <dbReference type="SAM" id="Phobius"/>
    </source>
</evidence>
<organism evidence="2 3">
    <name type="scientific">Embleya hyalina</name>
    <dbReference type="NCBI Taxonomy" id="516124"/>
    <lineage>
        <taxon>Bacteria</taxon>
        <taxon>Bacillati</taxon>
        <taxon>Actinomycetota</taxon>
        <taxon>Actinomycetes</taxon>
        <taxon>Kitasatosporales</taxon>
        <taxon>Streptomycetaceae</taxon>
        <taxon>Embleya</taxon>
    </lineage>
</organism>
<protein>
    <submittedName>
        <fullName evidence="2">Serine protease PepD</fullName>
    </submittedName>
</protein>
<dbReference type="PANTHER" id="PTHR22939:SF129">
    <property type="entry name" value="SERINE PROTEASE HTRA2, MITOCHONDRIAL"/>
    <property type="match status" value="1"/>
</dbReference>
<keyword evidence="3" id="KW-1185">Reference proteome</keyword>
<dbReference type="InterPro" id="IPR009003">
    <property type="entry name" value="Peptidase_S1_PA"/>
</dbReference>
<dbReference type="RefSeq" id="WP_126641928.1">
    <property type="nucleotide sequence ID" value="NZ_BIFH01000037.1"/>
</dbReference>
<dbReference type="OrthoDB" id="9758917at2"/>
<dbReference type="InterPro" id="IPR001940">
    <property type="entry name" value="Peptidase_S1C"/>
</dbReference>
<sequence>MTEDNAGSAESTGIETRAPGRRRVKRAFLVPAVAVVVAGLVGGLSGVVVVRHFEDSDHAPPAAVGGVPVHNASASGGAGSVSAVAAAVRSSVVELRVTSRRGSVTGSGVVLDTAGRILTNDHVVAGAGSGGVTVVFADGRAAAGTVSASDAAHDLAVVRVSGVGGLTPAVLGDSASLQVGDGVVAFGSPLGLGGTVTSGVVGALNRPITTSGESAVVPDDASGARTSPIAATDSNTVTYPAIQTDVAFGSGSSGGPLVDLSGRVVGIDSAIYDTTSEGGDDLPRGGSGVEADAGSVGITFAIPIDVAKTFLNTLGPDA</sequence>
<proteinExistence type="predicted"/>
<feature type="transmembrane region" description="Helical" evidence="1">
    <location>
        <begin position="27"/>
        <end position="50"/>
    </location>
</feature>
<dbReference type="GO" id="GO:0006508">
    <property type="term" value="P:proteolysis"/>
    <property type="evidence" value="ECO:0007669"/>
    <property type="project" value="UniProtKB-KW"/>
</dbReference>
<dbReference type="Gene3D" id="2.40.10.10">
    <property type="entry name" value="Trypsin-like serine proteases"/>
    <property type="match status" value="2"/>
</dbReference>
<dbReference type="Pfam" id="PF13365">
    <property type="entry name" value="Trypsin_2"/>
    <property type="match status" value="1"/>
</dbReference>